<sequence length="82" mass="9099">MEELRQMGDTGPQVERAFLKSNGTRLDYWVLVPVIATTTAQTEDCQVGGAPEDGISSGEVAELVPSYLVRFYQEEQMMIVCL</sequence>
<evidence type="ECO:0000313" key="2">
    <source>
        <dbReference type="Proteomes" id="UP000654075"/>
    </source>
</evidence>
<organism evidence="1 2">
    <name type="scientific">Polarella glacialis</name>
    <name type="common">Dinoflagellate</name>
    <dbReference type="NCBI Taxonomy" id="89957"/>
    <lineage>
        <taxon>Eukaryota</taxon>
        <taxon>Sar</taxon>
        <taxon>Alveolata</taxon>
        <taxon>Dinophyceae</taxon>
        <taxon>Suessiales</taxon>
        <taxon>Suessiaceae</taxon>
        <taxon>Polarella</taxon>
    </lineage>
</organism>
<dbReference type="EMBL" id="CAJNNV010000155">
    <property type="protein sequence ID" value="CAE8581654.1"/>
    <property type="molecule type" value="Genomic_DNA"/>
</dbReference>
<comment type="caution">
    <text evidence="1">The sequence shown here is derived from an EMBL/GenBank/DDBJ whole genome shotgun (WGS) entry which is preliminary data.</text>
</comment>
<evidence type="ECO:0000313" key="1">
    <source>
        <dbReference type="EMBL" id="CAE8581654.1"/>
    </source>
</evidence>
<accession>A0A813D0D7</accession>
<gene>
    <name evidence="1" type="ORF">PGLA1383_LOCUS671</name>
</gene>
<reference evidence="1" key="1">
    <citation type="submission" date="2021-02" db="EMBL/GenBank/DDBJ databases">
        <authorList>
            <person name="Dougan E. K."/>
            <person name="Rhodes N."/>
            <person name="Thang M."/>
            <person name="Chan C."/>
        </authorList>
    </citation>
    <scope>NUCLEOTIDE SEQUENCE</scope>
</reference>
<proteinExistence type="predicted"/>
<protein>
    <submittedName>
        <fullName evidence="1">Uncharacterized protein</fullName>
    </submittedName>
</protein>
<keyword evidence="2" id="KW-1185">Reference proteome</keyword>
<dbReference type="Proteomes" id="UP000654075">
    <property type="component" value="Unassembled WGS sequence"/>
</dbReference>
<dbReference type="AlphaFoldDB" id="A0A813D0D7"/>
<name>A0A813D0D7_POLGL</name>